<dbReference type="STRING" id="765440.A0A0C3FS24"/>
<sequence>MASGALRLTPWMPAARTRFKVDFLTTRAWTQAKNHFSASYQLPSDHPSAKALEKMPYPTTSLDHSIFEEESLEYTSTVEELNSSAERIMSSVQVLLQMVSEGRYAAAEKLHAELVDMGVSIPPSHVYEKAARYVLRPSFRGDPLTAFTNWFSLIPGANVKLRKFRGMRTQLFARDHIPRIDIIMRFGLIAASKGHARYITPEVISVVVRHTEPAVSTQYLADFEKEAMKWTKSAVRGMKGMKRGTLVLKDMHSLAVRTQAIAGRLGEAVALVQAARHRGVNISEFTYSMLMRRLRRAGDEQALDIVRELAPPHIQDTFDVPWTSASADEVAEVSTLASRLRTIRKAIKPHSCISHPHKSIADFIHDYRETTNRETAISLLRKRAFRCGRPSASDWVLAELHYHHSRNEFVHVLLVFKNYFHLLGVPADMVRFYIRTRVHKRRIGPGLLRVDRTHGDFMSTTKRNSRPKLWPTPYHTALVWGALLWMNDNSTVDRLYRRLRSQALQNPVMISAGDAESPGVSASNDEGLGNQKDGLAQTPSHVIDGAHFIPFLVAFTKRQQIEQAFQVMSDMVKLGIYPGVEHWTILAGFFARLGDARRVMWILDRMEADGDTADTRSNSDTGMPKFPAPTLGTYTNVMKSFIQAGRWHLALDVRTRMMTRFQYVAGQWPPTDRVLSVLKAYVDDASRSATVDRPV</sequence>
<evidence type="ECO:0000313" key="4">
    <source>
        <dbReference type="Proteomes" id="UP000054166"/>
    </source>
</evidence>
<dbReference type="PANTHER" id="PTHR47942:SF63">
    <property type="entry name" value="PENTATRICOPEPTIDE REPEAT-CONTAINING PROTEIN"/>
    <property type="match status" value="1"/>
</dbReference>
<accession>A0A0C3FS24</accession>
<dbReference type="PANTHER" id="PTHR47942">
    <property type="entry name" value="TETRATRICOPEPTIDE REPEAT (TPR)-LIKE SUPERFAMILY PROTEIN-RELATED"/>
    <property type="match status" value="1"/>
</dbReference>
<dbReference type="EMBL" id="KN832981">
    <property type="protein sequence ID" value="KIM86795.1"/>
    <property type="molecule type" value="Genomic_DNA"/>
</dbReference>
<keyword evidence="1" id="KW-0677">Repeat</keyword>
<evidence type="ECO:0008006" key="5">
    <source>
        <dbReference type="Google" id="ProtNLM"/>
    </source>
</evidence>
<dbReference type="HOGENOM" id="CLU_017541_0_0_1"/>
<dbReference type="InterPro" id="IPR051222">
    <property type="entry name" value="PPR/CCM1_RNA-binding"/>
</dbReference>
<evidence type="ECO:0000313" key="3">
    <source>
        <dbReference type="EMBL" id="KIM86795.1"/>
    </source>
</evidence>
<keyword evidence="4" id="KW-1185">Reference proteome</keyword>
<dbReference type="InterPro" id="IPR011990">
    <property type="entry name" value="TPR-like_helical_dom_sf"/>
</dbReference>
<evidence type="ECO:0000256" key="2">
    <source>
        <dbReference type="SAM" id="MobiDB-lite"/>
    </source>
</evidence>
<proteinExistence type="predicted"/>
<dbReference type="InterPro" id="IPR002885">
    <property type="entry name" value="PPR_rpt"/>
</dbReference>
<dbReference type="Proteomes" id="UP000054166">
    <property type="component" value="Unassembled WGS sequence"/>
</dbReference>
<name>A0A0C3FS24_PILCF</name>
<organism evidence="3 4">
    <name type="scientific">Piloderma croceum (strain F 1598)</name>
    <dbReference type="NCBI Taxonomy" id="765440"/>
    <lineage>
        <taxon>Eukaryota</taxon>
        <taxon>Fungi</taxon>
        <taxon>Dikarya</taxon>
        <taxon>Basidiomycota</taxon>
        <taxon>Agaricomycotina</taxon>
        <taxon>Agaricomycetes</taxon>
        <taxon>Agaricomycetidae</taxon>
        <taxon>Atheliales</taxon>
        <taxon>Atheliaceae</taxon>
        <taxon>Piloderma</taxon>
    </lineage>
</organism>
<reference evidence="4" key="2">
    <citation type="submission" date="2015-01" db="EMBL/GenBank/DDBJ databases">
        <title>Evolutionary Origins and Diversification of the Mycorrhizal Mutualists.</title>
        <authorList>
            <consortium name="DOE Joint Genome Institute"/>
            <consortium name="Mycorrhizal Genomics Consortium"/>
            <person name="Kohler A."/>
            <person name="Kuo A."/>
            <person name="Nagy L.G."/>
            <person name="Floudas D."/>
            <person name="Copeland A."/>
            <person name="Barry K.W."/>
            <person name="Cichocki N."/>
            <person name="Veneault-Fourrey C."/>
            <person name="LaButti K."/>
            <person name="Lindquist E.A."/>
            <person name="Lipzen A."/>
            <person name="Lundell T."/>
            <person name="Morin E."/>
            <person name="Murat C."/>
            <person name="Riley R."/>
            <person name="Ohm R."/>
            <person name="Sun H."/>
            <person name="Tunlid A."/>
            <person name="Henrissat B."/>
            <person name="Grigoriev I.V."/>
            <person name="Hibbett D.S."/>
            <person name="Martin F."/>
        </authorList>
    </citation>
    <scope>NUCLEOTIDE SEQUENCE [LARGE SCALE GENOMIC DNA]</scope>
    <source>
        <strain evidence="4">F 1598</strain>
    </source>
</reference>
<dbReference type="InParanoid" id="A0A0C3FS24"/>
<dbReference type="Gene3D" id="1.25.40.10">
    <property type="entry name" value="Tetratricopeptide repeat domain"/>
    <property type="match status" value="1"/>
</dbReference>
<protein>
    <recommendedName>
        <fullName evidence="5">Pentacotripeptide-repeat region of PRORP domain-containing protein</fullName>
    </recommendedName>
</protein>
<reference evidence="3 4" key="1">
    <citation type="submission" date="2014-04" db="EMBL/GenBank/DDBJ databases">
        <authorList>
            <consortium name="DOE Joint Genome Institute"/>
            <person name="Kuo A."/>
            <person name="Tarkka M."/>
            <person name="Buscot F."/>
            <person name="Kohler A."/>
            <person name="Nagy L.G."/>
            <person name="Floudas D."/>
            <person name="Copeland A."/>
            <person name="Barry K.W."/>
            <person name="Cichocki N."/>
            <person name="Veneault-Fourrey C."/>
            <person name="LaButti K."/>
            <person name="Lindquist E.A."/>
            <person name="Lipzen A."/>
            <person name="Lundell T."/>
            <person name="Morin E."/>
            <person name="Murat C."/>
            <person name="Sun H."/>
            <person name="Tunlid A."/>
            <person name="Henrissat B."/>
            <person name="Grigoriev I.V."/>
            <person name="Hibbett D.S."/>
            <person name="Martin F."/>
            <person name="Nordberg H.P."/>
            <person name="Cantor M.N."/>
            <person name="Hua S.X."/>
        </authorList>
    </citation>
    <scope>NUCLEOTIDE SEQUENCE [LARGE SCALE GENOMIC DNA]</scope>
    <source>
        <strain evidence="3 4">F 1598</strain>
    </source>
</reference>
<dbReference type="AlphaFoldDB" id="A0A0C3FS24"/>
<dbReference type="Pfam" id="PF01535">
    <property type="entry name" value="PPR"/>
    <property type="match status" value="2"/>
</dbReference>
<gene>
    <name evidence="3" type="ORF">PILCRDRAFT_316585</name>
</gene>
<feature type="region of interest" description="Disordered" evidence="2">
    <location>
        <begin position="514"/>
        <end position="535"/>
    </location>
</feature>
<dbReference type="OrthoDB" id="185373at2759"/>
<evidence type="ECO:0000256" key="1">
    <source>
        <dbReference type="ARBA" id="ARBA00022737"/>
    </source>
</evidence>